<dbReference type="Gene3D" id="3.40.50.720">
    <property type="entry name" value="NAD(P)-binding Rossmann-like Domain"/>
    <property type="match status" value="1"/>
</dbReference>
<dbReference type="Gene3D" id="3.40.1190.10">
    <property type="entry name" value="Mur-like, catalytic domain"/>
    <property type="match status" value="1"/>
</dbReference>
<gene>
    <name evidence="9" type="ORF">A3H02_02680</name>
</gene>
<evidence type="ECO:0000256" key="2">
    <source>
        <dbReference type="ARBA" id="ARBA00004752"/>
    </source>
</evidence>
<dbReference type="InterPro" id="IPR004101">
    <property type="entry name" value="Mur_ligase_C"/>
</dbReference>
<evidence type="ECO:0000256" key="1">
    <source>
        <dbReference type="ARBA" id="ARBA00004496"/>
    </source>
</evidence>
<evidence type="ECO:0000259" key="7">
    <source>
        <dbReference type="Pfam" id="PF02875"/>
    </source>
</evidence>
<dbReference type="STRING" id="1801726.A3H02_02680"/>
<evidence type="ECO:0000256" key="4">
    <source>
        <dbReference type="ARBA" id="ARBA00022598"/>
    </source>
</evidence>
<dbReference type="GO" id="GO:0051301">
    <property type="term" value="P:cell division"/>
    <property type="evidence" value="ECO:0007669"/>
    <property type="project" value="InterPro"/>
</dbReference>
<dbReference type="GO" id="GO:0005524">
    <property type="term" value="F:ATP binding"/>
    <property type="evidence" value="ECO:0007669"/>
    <property type="project" value="UniProtKB-KW"/>
</dbReference>
<comment type="subcellular location">
    <subcellularLocation>
        <location evidence="1">Cytoplasm</location>
    </subcellularLocation>
</comment>
<dbReference type="InterPro" id="IPR036615">
    <property type="entry name" value="Mur_ligase_C_dom_sf"/>
</dbReference>
<keyword evidence="4" id="KW-0436">Ligase</keyword>
<dbReference type="Proteomes" id="UP000176787">
    <property type="component" value="Unassembled WGS sequence"/>
</dbReference>
<dbReference type="EMBL" id="MHMS01000017">
    <property type="protein sequence ID" value="OGZ31989.1"/>
    <property type="molecule type" value="Genomic_DNA"/>
</dbReference>
<feature type="domain" description="Mur ligase central" evidence="8">
    <location>
        <begin position="125"/>
        <end position="278"/>
    </location>
</feature>
<reference evidence="9 10" key="1">
    <citation type="journal article" date="2016" name="Nat. Commun.">
        <title>Thousands of microbial genomes shed light on interconnected biogeochemical processes in an aquifer system.</title>
        <authorList>
            <person name="Anantharaman K."/>
            <person name="Brown C.T."/>
            <person name="Hug L.A."/>
            <person name="Sharon I."/>
            <person name="Castelle C.J."/>
            <person name="Probst A.J."/>
            <person name="Thomas B.C."/>
            <person name="Singh A."/>
            <person name="Wilkins M.J."/>
            <person name="Karaoz U."/>
            <person name="Brodie E.L."/>
            <person name="Williams K.H."/>
            <person name="Hubbard S.S."/>
            <person name="Banfield J.F."/>
        </authorList>
    </citation>
    <scope>NUCLEOTIDE SEQUENCE [LARGE SCALE GENOMIC DNA]</scope>
</reference>
<keyword evidence="5" id="KW-0547">Nucleotide-binding</keyword>
<evidence type="ECO:0000313" key="9">
    <source>
        <dbReference type="EMBL" id="OGZ31989.1"/>
    </source>
</evidence>
<sequence>MNSKIFKKLKDKFFGKKILIAGLGIAGGGAGAVNFLHKLGAKITVTDLKARKALEDSLLKIPQNTKLILGKHRLEDFLNADYIIKNPAMPWSSFYLAEAKKKNIPILTDARIFFDFAPREKIIGITGSKGKTRTAYLIKHFLKGRYKVLLTGAPGTSVLSDLLKAGGYDWIIWELSSFDLENIKKSPRIAIITNIFQEHLNRYSSFADYKNTKKNIIKYQIKNDISILPDKSIFKKWAKEIDSKVFYFQEKNIHSLTSETSFFAAKKTAQVFKIPEKEILKKFKNSKALEHRLEIARKYKNIVFINDSASTNPDATIFAIGKISKFFKIPFFKIILICGGLDKKLDYKELSRRFPELKKVILLPGSASDKIKEETQNKNKNLIEINSLDKAVKESVFWAEKGDVILFSPGATSFNL</sequence>
<keyword evidence="3" id="KW-0963">Cytoplasm</keyword>
<evidence type="ECO:0000256" key="6">
    <source>
        <dbReference type="ARBA" id="ARBA00022840"/>
    </source>
</evidence>
<dbReference type="PANTHER" id="PTHR43692">
    <property type="entry name" value="UDP-N-ACETYLMURAMOYLALANINE--D-GLUTAMATE LIGASE"/>
    <property type="match status" value="1"/>
</dbReference>
<dbReference type="InterPro" id="IPR036565">
    <property type="entry name" value="Mur-like_cat_sf"/>
</dbReference>
<dbReference type="AlphaFoldDB" id="A0A1G2F1T6"/>
<dbReference type="SUPFAM" id="SSF53623">
    <property type="entry name" value="MurD-like peptide ligases, catalytic domain"/>
    <property type="match status" value="1"/>
</dbReference>
<proteinExistence type="predicted"/>
<name>A0A1G2F1T6_9BACT</name>
<feature type="domain" description="Mur ligase C-terminal" evidence="7">
    <location>
        <begin position="291"/>
        <end position="409"/>
    </location>
</feature>
<evidence type="ECO:0000256" key="3">
    <source>
        <dbReference type="ARBA" id="ARBA00022490"/>
    </source>
</evidence>
<accession>A0A1G2F1T6</accession>
<dbReference type="PANTHER" id="PTHR43692:SF1">
    <property type="entry name" value="UDP-N-ACETYLMURAMOYLALANINE--D-GLUTAMATE LIGASE"/>
    <property type="match status" value="1"/>
</dbReference>
<evidence type="ECO:0000313" key="10">
    <source>
        <dbReference type="Proteomes" id="UP000176787"/>
    </source>
</evidence>
<dbReference type="Pfam" id="PF21799">
    <property type="entry name" value="MurD-like_N"/>
    <property type="match status" value="1"/>
</dbReference>
<dbReference type="Pfam" id="PF02875">
    <property type="entry name" value="Mur_ligase_C"/>
    <property type="match status" value="1"/>
</dbReference>
<dbReference type="Gene3D" id="3.90.190.20">
    <property type="entry name" value="Mur ligase, C-terminal domain"/>
    <property type="match status" value="1"/>
</dbReference>
<comment type="caution">
    <text evidence="9">The sequence shown here is derived from an EMBL/GenBank/DDBJ whole genome shotgun (WGS) entry which is preliminary data.</text>
</comment>
<evidence type="ECO:0000256" key="5">
    <source>
        <dbReference type="ARBA" id="ARBA00022741"/>
    </source>
</evidence>
<dbReference type="GO" id="GO:0008764">
    <property type="term" value="F:UDP-N-acetylmuramoylalanine-D-glutamate ligase activity"/>
    <property type="evidence" value="ECO:0007669"/>
    <property type="project" value="UniProtKB-EC"/>
</dbReference>
<evidence type="ECO:0000259" key="8">
    <source>
        <dbReference type="Pfam" id="PF08245"/>
    </source>
</evidence>
<protein>
    <submittedName>
        <fullName evidence="9">Uncharacterized protein</fullName>
    </submittedName>
</protein>
<dbReference type="InterPro" id="IPR013221">
    <property type="entry name" value="Mur_ligase_cen"/>
</dbReference>
<comment type="pathway">
    <text evidence="2">Cell wall biogenesis; peptidoglycan biosynthesis.</text>
</comment>
<feature type="non-terminal residue" evidence="9">
    <location>
        <position position="416"/>
    </location>
</feature>
<keyword evidence="6" id="KW-0067">ATP-binding</keyword>
<dbReference type="GO" id="GO:0005737">
    <property type="term" value="C:cytoplasm"/>
    <property type="evidence" value="ECO:0007669"/>
    <property type="project" value="UniProtKB-SubCell"/>
</dbReference>
<dbReference type="SUPFAM" id="SSF53244">
    <property type="entry name" value="MurD-like peptide ligases, peptide-binding domain"/>
    <property type="match status" value="1"/>
</dbReference>
<dbReference type="SUPFAM" id="SSF51984">
    <property type="entry name" value="MurCD N-terminal domain"/>
    <property type="match status" value="1"/>
</dbReference>
<dbReference type="InterPro" id="IPR005762">
    <property type="entry name" value="MurD"/>
</dbReference>
<dbReference type="GO" id="GO:0008360">
    <property type="term" value="P:regulation of cell shape"/>
    <property type="evidence" value="ECO:0007669"/>
    <property type="project" value="InterPro"/>
</dbReference>
<dbReference type="Pfam" id="PF08245">
    <property type="entry name" value="Mur_ligase_M"/>
    <property type="match status" value="1"/>
</dbReference>
<organism evidence="9 10">
    <name type="scientific">Candidatus Niyogibacteria bacterium RIFCSPLOWO2_12_FULL_41_13</name>
    <dbReference type="NCBI Taxonomy" id="1801726"/>
    <lineage>
        <taxon>Bacteria</taxon>
        <taxon>Candidatus Niyogiibacteriota</taxon>
    </lineage>
</organism>